<dbReference type="GO" id="GO:0006430">
    <property type="term" value="P:lysyl-tRNA aminoacylation"/>
    <property type="evidence" value="ECO:0007669"/>
    <property type="project" value="InterPro"/>
</dbReference>
<dbReference type="GO" id="GO:0000049">
    <property type="term" value="F:tRNA binding"/>
    <property type="evidence" value="ECO:0007669"/>
    <property type="project" value="TreeGrafter"/>
</dbReference>
<keyword evidence="7" id="KW-0547">Nucleotide-binding</keyword>
<dbReference type="HAMAP" id="MF_00252">
    <property type="entry name" value="Lys_tRNA_synth_class2"/>
    <property type="match status" value="1"/>
</dbReference>
<dbReference type="GO" id="GO:0005615">
    <property type="term" value="C:extracellular space"/>
    <property type="evidence" value="ECO:0007669"/>
    <property type="project" value="TreeGrafter"/>
</dbReference>
<keyword evidence="9" id="KW-0648">Protein biosynthesis</keyword>
<evidence type="ECO:0000256" key="11">
    <source>
        <dbReference type="ARBA" id="ARBA00030563"/>
    </source>
</evidence>
<dbReference type="GO" id="GO:0043032">
    <property type="term" value="P:positive regulation of macrophage activation"/>
    <property type="evidence" value="ECO:0007669"/>
    <property type="project" value="TreeGrafter"/>
</dbReference>
<proteinExistence type="inferred from homology"/>
<dbReference type="Proteomes" id="UP000437017">
    <property type="component" value="Unassembled WGS sequence"/>
</dbReference>
<evidence type="ECO:0000256" key="7">
    <source>
        <dbReference type="ARBA" id="ARBA00022741"/>
    </source>
</evidence>
<dbReference type="FunFam" id="2.40.50.140:FF:000050">
    <property type="entry name" value="Lysine--tRNA ligase"/>
    <property type="match status" value="1"/>
</dbReference>
<keyword evidence="8" id="KW-0067">ATP-binding</keyword>
<dbReference type="Pfam" id="PF00152">
    <property type="entry name" value="tRNA-synt_2"/>
    <property type="match status" value="1"/>
</dbReference>
<evidence type="ECO:0000256" key="1">
    <source>
        <dbReference type="ARBA" id="ARBA00004496"/>
    </source>
</evidence>
<dbReference type="GO" id="GO:0002276">
    <property type="term" value="P:basophil activation involved in immune response"/>
    <property type="evidence" value="ECO:0007669"/>
    <property type="project" value="TreeGrafter"/>
</dbReference>
<dbReference type="PROSITE" id="PS50862">
    <property type="entry name" value="AA_TRNA_LIGASE_II"/>
    <property type="match status" value="1"/>
</dbReference>
<dbReference type="PIRSF" id="PIRSF039101">
    <property type="entry name" value="LysRS2"/>
    <property type="match status" value="1"/>
</dbReference>
<accession>A0A6A1QGA4</accession>
<name>A0A6A1QGA4_BALPH</name>
<evidence type="ECO:0000256" key="14">
    <source>
        <dbReference type="SAM" id="MobiDB-lite"/>
    </source>
</evidence>
<comment type="similarity">
    <text evidence="2">Belongs to the class-II aminoacyl-tRNA synthetase family.</text>
</comment>
<keyword evidence="17" id="KW-1185">Reference proteome</keyword>
<dbReference type="GO" id="GO:0005829">
    <property type="term" value="C:cytosol"/>
    <property type="evidence" value="ECO:0007669"/>
    <property type="project" value="TreeGrafter"/>
</dbReference>
<dbReference type="PANTHER" id="PTHR42918:SF9">
    <property type="entry name" value="LYSINE--TRNA LIGASE"/>
    <property type="match status" value="1"/>
</dbReference>
<evidence type="ECO:0000256" key="10">
    <source>
        <dbReference type="ARBA" id="ARBA00023146"/>
    </source>
</evidence>
<evidence type="ECO:0000313" key="17">
    <source>
        <dbReference type="Proteomes" id="UP000437017"/>
    </source>
</evidence>
<dbReference type="GO" id="GO:0005739">
    <property type="term" value="C:mitochondrion"/>
    <property type="evidence" value="ECO:0007669"/>
    <property type="project" value="TreeGrafter"/>
</dbReference>
<keyword evidence="10" id="KW-0030">Aminoacyl-tRNA synthetase</keyword>
<dbReference type="GO" id="GO:0003877">
    <property type="term" value="F:ATP:ADP adenylyltransferase activity"/>
    <property type="evidence" value="ECO:0007669"/>
    <property type="project" value="TreeGrafter"/>
</dbReference>
<feature type="region of interest" description="Disordered" evidence="14">
    <location>
        <begin position="100"/>
        <end position="133"/>
    </location>
</feature>
<evidence type="ECO:0000256" key="5">
    <source>
        <dbReference type="ARBA" id="ARBA00022490"/>
    </source>
</evidence>
<reference evidence="16 17" key="1">
    <citation type="journal article" date="2019" name="PLoS ONE">
        <title>Genomic analyses reveal an absence of contemporary introgressive admixture between fin whales and blue whales, despite known hybrids.</title>
        <authorList>
            <person name="Westbury M.V."/>
            <person name="Petersen B."/>
            <person name="Lorenzen E.D."/>
        </authorList>
    </citation>
    <scope>NUCLEOTIDE SEQUENCE [LARGE SCALE GENOMIC DNA]</scope>
    <source>
        <strain evidence="16">FinWhale-01</strain>
    </source>
</reference>
<evidence type="ECO:0000313" key="16">
    <source>
        <dbReference type="EMBL" id="KAB0406355.1"/>
    </source>
</evidence>
<dbReference type="PANTHER" id="PTHR42918">
    <property type="entry name" value="LYSYL-TRNA SYNTHETASE"/>
    <property type="match status" value="1"/>
</dbReference>
<dbReference type="AlphaFoldDB" id="A0A6A1QGA4"/>
<feature type="compositionally biased region" description="Polar residues" evidence="14">
    <location>
        <begin position="111"/>
        <end position="124"/>
    </location>
</feature>
<dbReference type="Gene3D" id="3.30.930.10">
    <property type="entry name" value="Bira Bifunctional Protein, Domain 2"/>
    <property type="match status" value="1"/>
</dbReference>
<dbReference type="NCBIfam" id="TIGR00499">
    <property type="entry name" value="lysS_bact"/>
    <property type="match status" value="1"/>
</dbReference>
<dbReference type="InterPro" id="IPR034762">
    <property type="entry name" value="Lys-tRNA-ligase_II_bac/euk"/>
</dbReference>
<dbReference type="InterPro" id="IPR006195">
    <property type="entry name" value="aa-tRNA-synth_II"/>
</dbReference>
<evidence type="ECO:0000259" key="15">
    <source>
        <dbReference type="PROSITE" id="PS50862"/>
    </source>
</evidence>
<evidence type="ECO:0000256" key="3">
    <source>
        <dbReference type="ARBA" id="ARBA00013166"/>
    </source>
</evidence>
<evidence type="ECO:0000256" key="8">
    <source>
        <dbReference type="ARBA" id="ARBA00022840"/>
    </source>
</evidence>
<dbReference type="InterPro" id="IPR045864">
    <property type="entry name" value="aa-tRNA-synth_II/BPL/LPL"/>
</dbReference>
<dbReference type="PRINTS" id="PR00982">
    <property type="entry name" value="TRNASYNTHLYS"/>
</dbReference>
<comment type="caution">
    <text evidence="16">The sequence shown here is derived from an EMBL/GenBank/DDBJ whole genome shotgun (WGS) entry which is preliminary data.</text>
</comment>
<feature type="domain" description="Aminoacyl-transfer RNA synthetases class-II family profile" evidence="15">
    <location>
        <begin position="308"/>
        <end position="674"/>
    </location>
</feature>
<dbReference type="InterPro" id="IPR004364">
    <property type="entry name" value="Aa-tRNA-synt_II"/>
</dbReference>
<comment type="subcellular location">
    <subcellularLocation>
        <location evidence="1">Cytoplasm</location>
    </subcellularLocation>
</comment>
<dbReference type="GO" id="GO:0015966">
    <property type="term" value="P:diadenosine tetraphosphate biosynthetic process"/>
    <property type="evidence" value="ECO:0007669"/>
    <property type="project" value="TreeGrafter"/>
</dbReference>
<dbReference type="InterPro" id="IPR012340">
    <property type="entry name" value="NA-bd_OB-fold"/>
</dbReference>
<protein>
    <recommendedName>
        <fullName evidence="4 13">Lysine--tRNA ligase</fullName>
        <ecNumber evidence="3 13">6.1.1.6</ecNumber>
    </recommendedName>
    <alternativeName>
        <fullName evidence="11 13">Lysyl-tRNA synthetase</fullName>
    </alternativeName>
</protein>
<evidence type="ECO:0000256" key="4">
    <source>
        <dbReference type="ARBA" id="ARBA00015745"/>
    </source>
</evidence>
<dbReference type="EMBL" id="SGJD01000200">
    <property type="protein sequence ID" value="KAB0406355.1"/>
    <property type="molecule type" value="Genomic_DNA"/>
</dbReference>
<dbReference type="FunFam" id="3.30.930.10:FF:000238">
    <property type="entry name" value="Lysine--tRNA ligase"/>
    <property type="match status" value="1"/>
</dbReference>
<dbReference type="OrthoDB" id="21243at2759"/>
<evidence type="ECO:0000256" key="13">
    <source>
        <dbReference type="RuleBase" id="RU003748"/>
    </source>
</evidence>
<dbReference type="Pfam" id="PF01336">
    <property type="entry name" value="tRNA_anti-codon"/>
    <property type="match status" value="1"/>
</dbReference>
<dbReference type="CDD" id="cd00775">
    <property type="entry name" value="LysRS_core"/>
    <property type="match status" value="1"/>
</dbReference>
<dbReference type="GO" id="GO:0005634">
    <property type="term" value="C:nucleus"/>
    <property type="evidence" value="ECO:0007669"/>
    <property type="project" value="TreeGrafter"/>
</dbReference>
<sequence length="696" mass="79631">MLTQAAVRLVRGSLRQTSWAQWGQRELRLCQLAPFTTVHKDKPLSDKRRLTHSFREGREMTDKAMGRNVEDSSGTCHVEHFHLPDSELKRRLKAEKKIAEKEAKQKELSEKQLSQAAAATNHTADNGVGAEEESLDPNQYFKIRSQAVHQLKVNGEDPYPHKFHVDISLTHFIQEYSHLQPGDHLTDITLKVAGRIHAKRASGGKLIFYDLRGEGVKLQVMANSRNYKSEEEFIRINNKLRRGDIIGVQGNPGKTKKGELSIIPYEITLLSPCLHMLPHLHFGLKDKETRFRQRYLDLILNDFVRQKFIIRSKIITYIRSFLDELGFLEIETPMMNIIPGGAVAKPFITYHNELDMNLYMRIAPELYHKMLVVGGIDRVYEIGRQFRNEGIDLTHNPEFTTCEFYMAYADYHDLMEITEKMISGMVKHITGSYKVTYHPDGPEGQACEIDFTPPFRKISMVEELEKALGMKLPETNLFETEETRKILDDICVAKAVECPPPRTTARLLDKLVGEFLEVTCINPTFICDHPQIMSPLAKWHRSKEGLTERFELFVMKKEICNAYTELNDPMRQRQLFEEQAKVRKECVPTHQKISALTLTLREHSLEQRRCVVLLFQAKAAGDDEAMFIDETFCTALEYGLPPTGGWGMGIDRVTMFLTDSNNIKEVLLFPAMKPEDKKENVATTEGLESTAAGTSV</sequence>
<dbReference type="InterPro" id="IPR004365">
    <property type="entry name" value="NA-bd_OB_tRNA"/>
</dbReference>
<keyword evidence="6" id="KW-0436">Ligase</keyword>
<dbReference type="InterPro" id="IPR018149">
    <property type="entry name" value="Lys-tRNA-synth_II_C"/>
</dbReference>
<gene>
    <name evidence="16" type="ORF">E2I00_018104</name>
</gene>
<evidence type="ECO:0000256" key="9">
    <source>
        <dbReference type="ARBA" id="ARBA00022917"/>
    </source>
</evidence>
<evidence type="ECO:0000256" key="2">
    <source>
        <dbReference type="ARBA" id="ARBA00008226"/>
    </source>
</evidence>
<evidence type="ECO:0000256" key="12">
    <source>
        <dbReference type="ARBA" id="ARBA00048573"/>
    </source>
</evidence>
<dbReference type="NCBIfam" id="NF001756">
    <property type="entry name" value="PRK00484.1"/>
    <property type="match status" value="1"/>
</dbReference>
<dbReference type="SUPFAM" id="SSF55681">
    <property type="entry name" value="Class II aaRS and biotin synthetases"/>
    <property type="match status" value="1"/>
</dbReference>
<dbReference type="GO" id="GO:0017101">
    <property type="term" value="C:aminoacyl-tRNA synthetase multienzyme complex"/>
    <property type="evidence" value="ECO:0007669"/>
    <property type="project" value="TreeGrafter"/>
</dbReference>
<dbReference type="CDD" id="cd04322">
    <property type="entry name" value="LysRS_N"/>
    <property type="match status" value="1"/>
</dbReference>
<evidence type="ECO:0000256" key="6">
    <source>
        <dbReference type="ARBA" id="ARBA00022598"/>
    </source>
</evidence>
<dbReference type="GO" id="GO:0004824">
    <property type="term" value="F:lysine-tRNA ligase activity"/>
    <property type="evidence" value="ECO:0007669"/>
    <property type="project" value="UniProtKB-EC"/>
</dbReference>
<keyword evidence="5" id="KW-0963">Cytoplasm</keyword>
<dbReference type="SUPFAM" id="SSF50249">
    <property type="entry name" value="Nucleic acid-binding proteins"/>
    <property type="match status" value="1"/>
</dbReference>
<organism evidence="16 17">
    <name type="scientific">Balaenoptera physalus</name>
    <name type="common">Fin whale</name>
    <name type="synonym">Balaena physalus</name>
    <dbReference type="NCBI Taxonomy" id="9770"/>
    <lineage>
        <taxon>Eukaryota</taxon>
        <taxon>Metazoa</taxon>
        <taxon>Chordata</taxon>
        <taxon>Craniata</taxon>
        <taxon>Vertebrata</taxon>
        <taxon>Euteleostomi</taxon>
        <taxon>Mammalia</taxon>
        <taxon>Eutheria</taxon>
        <taxon>Laurasiatheria</taxon>
        <taxon>Artiodactyla</taxon>
        <taxon>Whippomorpha</taxon>
        <taxon>Cetacea</taxon>
        <taxon>Mysticeti</taxon>
        <taxon>Balaenopteridae</taxon>
        <taxon>Balaenoptera</taxon>
    </lineage>
</organism>
<feature type="compositionally biased region" description="Basic and acidic residues" evidence="14">
    <location>
        <begin position="100"/>
        <end position="110"/>
    </location>
</feature>
<dbReference type="EC" id="6.1.1.6" evidence="3 13"/>
<dbReference type="Gene3D" id="2.40.50.140">
    <property type="entry name" value="Nucleic acid-binding proteins"/>
    <property type="match status" value="1"/>
</dbReference>
<dbReference type="InterPro" id="IPR002313">
    <property type="entry name" value="Lys-tRNA-ligase_II"/>
</dbReference>
<comment type="catalytic activity">
    <reaction evidence="12 13">
        <text>tRNA(Lys) + L-lysine + ATP = L-lysyl-tRNA(Lys) + AMP + diphosphate</text>
        <dbReference type="Rhea" id="RHEA:20792"/>
        <dbReference type="Rhea" id="RHEA-COMP:9696"/>
        <dbReference type="Rhea" id="RHEA-COMP:9697"/>
        <dbReference type="ChEBI" id="CHEBI:30616"/>
        <dbReference type="ChEBI" id="CHEBI:32551"/>
        <dbReference type="ChEBI" id="CHEBI:33019"/>
        <dbReference type="ChEBI" id="CHEBI:78442"/>
        <dbReference type="ChEBI" id="CHEBI:78529"/>
        <dbReference type="ChEBI" id="CHEBI:456215"/>
        <dbReference type="EC" id="6.1.1.6"/>
    </reaction>
</comment>
<dbReference type="GO" id="GO:0005524">
    <property type="term" value="F:ATP binding"/>
    <property type="evidence" value="ECO:0007669"/>
    <property type="project" value="UniProtKB-KW"/>
</dbReference>
<dbReference type="InterPro" id="IPR044136">
    <property type="entry name" value="Lys-tRNA-ligase_II_N"/>
</dbReference>